<keyword evidence="10" id="KW-1185">Reference proteome</keyword>
<feature type="region of interest" description="Disordered" evidence="7">
    <location>
        <begin position="331"/>
        <end position="357"/>
    </location>
</feature>
<sequence>MSDSGITRTFGVPDPEVSTKFRSQGWFDVPAYFVFTREVIEMSVIIAVLITFLHRCLANDVDMRKRMIRQVYLGSLAALAICIGIAILFIVLFQAFRIDVWGTETFEIVFEAIMMLLATAVVTAMVFTFLKVEFWQLKWERKLATAANEALESMNRNSWTMAALPFTIVMREGLETLVLLGGTSASSSAKSIILPAITGTATGLLIGWLAFKGGKMIVLKRYIQISTVFLLFVAAGLFMRGCHEIEELTGGEIILWEIEDPTFSHDDGNLFFQVIGSLFGWRNEATLVTTISYFAYWVVTLPALWWYNKRQQRNALAFAEKHGMAVAGSASAANSTTAVEQSTNSVSEVTEERKEDV</sequence>
<feature type="transmembrane region" description="Helical" evidence="8">
    <location>
        <begin position="222"/>
        <end position="239"/>
    </location>
</feature>
<dbReference type="OrthoDB" id="4364at2759"/>
<keyword evidence="3" id="KW-0408">Iron</keyword>
<dbReference type="STRING" id="765915.A0A1Y2HNZ9"/>
<feature type="transmembrane region" description="Helical" evidence="8">
    <location>
        <begin position="287"/>
        <end position="307"/>
    </location>
</feature>
<evidence type="ECO:0000256" key="3">
    <source>
        <dbReference type="ARBA" id="ARBA00022496"/>
    </source>
</evidence>
<dbReference type="GO" id="GO:0033573">
    <property type="term" value="C:high-affinity iron permease complex"/>
    <property type="evidence" value="ECO:0007669"/>
    <property type="project" value="InterPro"/>
</dbReference>
<keyword evidence="5 8" id="KW-1133">Transmembrane helix</keyword>
<evidence type="ECO:0000256" key="7">
    <source>
        <dbReference type="SAM" id="MobiDB-lite"/>
    </source>
</evidence>
<dbReference type="PROSITE" id="PS00137">
    <property type="entry name" value="SUBTILASE_HIS"/>
    <property type="match status" value="1"/>
</dbReference>
<feature type="transmembrane region" description="Helical" evidence="8">
    <location>
        <begin position="159"/>
        <end position="180"/>
    </location>
</feature>
<dbReference type="AlphaFoldDB" id="A0A1Y2HNZ9"/>
<evidence type="ECO:0000256" key="1">
    <source>
        <dbReference type="ARBA" id="ARBA00004141"/>
    </source>
</evidence>
<dbReference type="InterPro" id="IPR004923">
    <property type="entry name" value="FTR1/Fip1/EfeU"/>
</dbReference>
<accession>A0A1Y2HNZ9</accession>
<evidence type="ECO:0000256" key="4">
    <source>
        <dbReference type="ARBA" id="ARBA00022692"/>
    </source>
</evidence>
<comment type="subcellular location">
    <subcellularLocation>
        <location evidence="1">Membrane</location>
        <topology evidence="1">Multi-pass membrane protein</topology>
    </subcellularLocation>
</comment>
<dbReference type="Proteomes" id="UP000193411">
    <property type="component" value="Unassembled WGS sequence"/>
</dbReference>
<name>A0A1Y2HNZ9_9FUNG</name>
<dbReference type="GO" id="GO:0015093">
    <property type="term" value="F:ferrous iron transmembrane transporter activity"/>
    <property type="evidence" value="ECO:0007669"/>
    <property type="project" value="TreeGrafter"/>
</dbReference>
<keyword evidence="4 8" id="KW-0812">Transmembrane</keyword>
<keyword evidence="3" id="KW-0813">Transport</keyword>
<feature type="transmembrane region" description="Helical" evidence="8">
    <location>
        <begin position="70"/>
        <end position="96"/>
    </location>
</feature>
<proteinExistence type="inferred from homology"/>
<evidence type="ECO:0000256" key="8">
    <source>
        <dbReference type="SAM" id="Phobius"/>
    </source>
</evidence>
<keyword evidence="6 8" id="KW-0472">Membrane</keyword>
<evidence type="ECO:0000256" key="2">
    <source>
        <dbReference type="ARBA" id="ARBA00008333"/>
    </source>
</evidence>
<keyword evidence="3" id="KW-0410">Iron transport</keyword>
<reference evidence="9 10" key="1">
    <citation type="submission" date="2016-07" db="EMBL/GenBank/DDBJ databases">
        <title>Pervasive Adenine N6-methylation of Active Genes in Fungi.</title>
        <authorList>
            <consortium name="DOE Joint Genome Institute"/>
            <person name="Mondo S.J."/>
            <person name="Dannebaum R.O."/>
            <person name="Kuo R.C."/>
            <person name="Labutti K."/>
            <person name="Haridas S."/>
            <person name="Kuo A."/>
            <person name="Salamov A."/>
            <person name="Ahrendt S.R."/>
            <person name="Lipzen A."/>
            <person name="Sullivan W."/>
            <person name="Andreopoulos W.B."/>
            <person name="Clum A."/>
            <person name="Lindquist E."/>
            <person name="Daum C."/>
            <person name="Ramamoorthy G.K."/>
            <person name="Gryganskyi A."/>
            <person name="Culley D."/>
            <person name="Magnuson J.K."/>
            <person name="James T.Y."/>
            <person name="O'Malley M.A."/>
            <person name="Stajich J.E."/>
            <person name="Spatafora J.W."/>
            <person name="Visel A."/>
            <person name="Grigoriev I.V."/>
        </authorList>
    </citation>
    <scope>NUCLEOTIDE SEQUENCE [LARGE SCALE GENOMIC DNA]</scope>
    <source>
        <strain evidence="9 10">PL171</strain>
    </source>
</reference>
<dbReference type="Pfam" id="PF03239">
    <property type="entry name" value="FTR1"/>
    <property type="match status" value="1"/>
</dbReference>
<feature type="transmembrane region" description="Helical" evidence="8">
    <location>
        <begin position="39"/>
        <end position="58"/>
    </location>
</feature>
<dbReference type="EMBL" id="MCFL01000017">
    <property type="protein sequence ID" value="ORZ36327.1"/>
    <property type="molecule type" value="Genomic_DNA"/>
</dbReference>
<dbReference type="PANTHER" id="PTHR31632:SF2">
    <property type="entry name" value="PLASMA MEMBRANE IRON PERMEASE"/>
    <property type="match status" value="1"/>
</dbReference>
<evidence type="ECO:0000313" key="9">
    <source>
        <dbReference type="EMBL" id="ORZ36327.1"/>
    </source>
</evidence>
<evidence type="ECO:0000313" key="10">
    <source>
        <dbReference type="Proteomes" id="UP000193411"/>
    </source>
</evidence>
<protein>
    <submittedName>
        <fullName evidence="9">Iron permease FTR1 family-domain-containing protein</fullName>
    </submittedName>
</protein>
<evidence type="ECO:0000256" key="6">
    <source>
        <dbReference type="ARBA" id="ARBA00023136"/>
    </source>
</evidence>
<comment type="caution">
    <text evidence="9">The sequence shown here is derived from an EMBL/GenBank/DDBJ whole genome shotgun (WGS) entry which is preliminary data.</text>
</comment>
<dbReference type="InterPro" id="IPR022398">
    <property type="entry name" value="Peptidase_S8_His-AS"/>
</dbReference>
<evidence type="ECO:0000256" key="5">
    <source>
        <dbReference type="ARBA" id="ARBA00022989"/>
    </source>
</evidence>
<organism evidence="9 10">
    <name type="scientific">Catenaria anguillulae PL171</name>
    <dbReference type="NCBI Taxonomy" id="765915"/>
    <lineage>
        <taxon>Eukaryota</taxon>
        <taxon>Fungi</taxon>
        <taxon>Fungi incertae sedis</taxon>
        <taxon>Blastocladiomycota</taxon>
        <taxon>Blastocladiomycetes</taxon>
        <taxon>Blastocladiales</taxon>
        <taxon>Catenariaceae</taxon>
        <taxon>Catenaria</taxon>
    </lineage>
</organism>
<comment type="similarity">
    <text evidence="2">Belongs to the oxidase-dependent Fe transporter (OFeT) (TC 9.A.10.1) family.</text>
</comment>
<dbReference type="PANTHER" id="PTHR31632">
    <property type="entry name" value="IRON TRANSPORTER FTH1"/>
    <property type="match status" value="1"/>
</dbReference>
<feature type="transmembrane region" description="Helical" evidence="8">
    <location>
        <begin position="108"/>
        <end position="132"/>
    </location>
</feature>
<keyword evidence="3" id="KW-0406">Ion transport</keyword>
<feature type="transmembrane region" description="Helical" evidence="8">
    <location>
        <begin position="192"/>
        <end position="210"/>
    </location>
</feature>
<gene>
    <name evidence="9" type="ORF">BCR44DRAFT_122151</name>
</gene>